<proteinExistence type="predicted"/>
<reference evidence="2 3" key="1">
    <citation type="submission" date="2018-11" db="EMBL/GenBank/DDBJ databases">
        <authorList>
            <consortium name="Pathogen Informatics"/>
        </authorList>
    </citation>
    <scope>NUCLEOTIDE SEQUENCE [LARGE SCALE GENOMIC DNA]</scope>
</reference>
<gene>
    <name evidence="2" type="ORF">SVUK_LOCUS5369</name>
</gene>
<organism evidence="2 3">
    <name type="scientific">Strongylus vulgaris</name>
    <name type="common">Blood worm</name>
    <dbReference type="NCBI Taxonomy" id="40348"/>
    <lineage>
        <taxon>Eukaryota</taxon>
        <taxon>Metazoa</taxon>
        <taxon>Ecdysozoa</taxon>
        <taxon>Nematoda</taxon>
        <taxon>Chromadorea</taxon>
        <taxon>Rhabditida</taxon>
        <taxon>Rhabditina</taxon>
        <taxon>Rhabditomorpha</taxon>
        <taxon>Strongyloidea</taxon>
        <taxon>Strongylidae</taxon>
        <taxon>Strongylus</taxon>
    </lineage>
</organism>
<name>A0A3P7IAT5_STRVU</name>
<sequence>MASHDQGKPWQVAETFKKEYGIKDKLAPIFCSTSHAKPSNIIVNTTGREAANNDNEKDSESDSDAPLVVFVGRRSSVALPPNASSKDIEKQRKKEEKKKQKEKKEKEKIDKKEEKEKKKQTKKSEMNEAKENGGLDKFVTSKTPAKGVDKSNANASSPFLTPQKWSEKRFNSAVDRLREAWRKRDEEEFFTAASRAAKLLSGVQIEKIPHECHRYAVRHAYEKIKDAEML</sequence>
<protein>
    <submittedName>
        <fullName evidence="2">Uncharacterized protein</fullName>
    </submittedName>
</protein>
<dbReference type="EMBL" id="UYYB01015801">
    <property type="protein sequence ID" value="VDM70371.1"/>
    <property type="molecule type" value="Genomic_DNA"/>
</dbReference>
<dbReference type="Proteomes" id="UP000270094">
    <property type="component" value="Unassembled WGS sequence"/>
</dbReference>
<feature type="compositionally biased region" description="Basic and acidic residues" evidence="1">
    <location>
        <begin position="86"/>
        <end position="134"/>
    </location>
</feature>
<feature type="region of interest" description="Disordered" evidence="1">
    <location>
        <begin position="33"/>
        <end position="160"/>
    </location>
</feature>
<dbReference type="AlphaFoldDB" id="A0A3P7IAT5"/>
<evidence type="ECO:0000313" key="3">
    <source>
        <dbReference type="Proteomes" id="UP000270094"/>
    </source>
</evidence>
<accession>A0A3P7IAT5</accession>
<dbReference type="OrthoDB" id="5821632at2759"/>
<evidence type="ECO:0000313" key="2">
    <source>
        <dbReference type="EMBL" id="VDM70371.1"/>
    </source>
</evidence>
<keyword evidence="3" id="KW-1185">Reference proteome</keyword>
<feature type="compositionally biased region" description="Polar residues" evidence="1">
    <location>
        <begin position="33"/>
        <end position="47"/>
    </location>
</feature>
<evidence type="ECO:0000256" key="1">
    <source>
        <dbReference type="SAM" id="MobiDB-lite"/>
    </source>
</evidence>
<feature type="compositionally biased region" description="Polar residues" evidence="1">
    <location>
        <begin position="151"/>
        <end position="160"/>
    </location>
</feature>